<dbReference type="PANTHER" id="PTHR22999:SF28">
    <property type="entry name" value="PHOX (PX) DOMAIN-CONTAINING PROTEIN"/>
    <property type="match status" value="1"/>
</dbReference>
<dbReference type="PROSITE" id="PS51207">
    <property type="entry name" value="PXA"/>
    <property type="match status" value="1"/>
</dbReference>
<evidence type="ECO:0000256" key="4">
    <source>
        <dbReference type="SAM" id="Phobius"/>
    </source>
</evidence>
<sequence length="338" mass="38691">MNTQQRQVIVRDLVEEAKKRIVILGVCVVGLSYLMSLTSSSVWVNLPAAASLIILLRYFSLDYEMRRKAAAYNSSKPASISTLSPNKPVQSSRVIEKREWRRKVNSPVVEDAIDHFARRIVAEWVTDLWYSRLTPDKDGPEELVHIMHGVIGEISSRMRNVNLIDLLKRDLIDLICSHLELFRATQGKIEKQQARFLTIEERNKELRHVLASENKLHPALFSTEAEHKFRNDKSRNETIKPEKEKVNGTHNSKDPLLSTDTRSSRSWNSLPMNSPTNQRGGIIRHTSGGEWGDMLDMMSQRKTAALAPENLENMWAKGRNCQNKEGKEKVIEQVRQNS</sequence>
<dbReference type="InterPro" id="IPR051837">
    <property type="entry name" value="SortingNexin/PXDomain-PKLike"/>
</dbReference>
<keyword evidence="4" id="KW-1133">Transmembrane helix</keyword>
<keyword evidence="2" id="KW-0963">Cytoplasm</keyword>
<evidence type="ECO:0000256" key="1">
    <source>
        <dbReference type="ARBA" id="ARBA00004496"/>
    </source>
</evidence>
<evidence type="ECO:0000259" key="5">
    <source>
        <dbReference type="PROSITE" id="PS51207"/>
    </source>
</evidence>
<comment type="subcellular location">
    <subcellularLocation>
        <location evidence="1">Cytoplasm</location>
    </subcellularLocation>
</comment>
<feature type="region of interest" description="Disordered" evidence="3">
    <location>
        <begin position="227"/>
        <end position="283"/>
    </location>
</feature>
<keyword evidence="4" id="KW-0812">Transmembrane</keyword>
<dbReference type="PANTHER" id="PTHR22999">
    <property type="entry name" value="PX SERINE/THREONINE KINASE PXK"/>
    <property type="match status" value="1"/>
</dbReference>
<feature type="transmembrane region" description="Helical" evidence="4">
    <location>
        <begin position="42"/>
        <end position="59"/>
    </location>
</feature>
<feature type="domain" description="PXA" evidence="5">
    <location>
        <begin position="106"/>
        <end position="338"/>
    </location>
</feature>
<reference evidence="6 7" key="1">
    <citation type="submission" date="2021-09" db="EMBL/GenBank/DDBJ databases">
        <title>Genomic insights and catalytic innovation underlie evolution of tropane alkaloids biosynthesis.</title>
        <authorList>
            <person name="Wang Y.-J."/>
            <person name="Tian T."/>
            <person name="Huang J.-P."/>
            <person name="Huang S.-X."/>
        </authorList>
    </citation>
    <scope>NUCLEOTIDE SEQUENCE [LARGE SCALE GENOMIC DNA]</scope>
    <source>
        <strain evidence="6">KIB-2018</strain>
        <tissue evidence="6">Leaf</tissue>
    </source>
</reference>
<feature type="transmembrane region" description="Helical" evidence="4">
    <location>
        <begin position="21"/>
        <end position="36"/>
    </location>
</feature>
<dbReference type="GO" id="GO:0005737">
    <property type="term" value="C:cytoplasm"/>
    <property type="evidence" value="ECO:0007669"/>
    <property type="project" value="UniProtKB-SubCell"/>
</dbReference>
<dbReference type="InterPro" id="IPR003114">
    <property type="entry name" value="Phox_assoc"/>
</dbReference>
<evidence type="ECO:0000313" key="6">
    <source>
        <dbReference type="EMBL" id="KAJ8755756.1"/>
    </source>
</evidence>
<feature type="compositionally biased region" description="Polar residues" evidence="3">
    <location>
        <begin position="258"/>
        <end position="279"/>
    </location>
</feature>
<comment type="caution">
    <text evidence="6">The sequence shown here is derived from an EMBL/GenBank/DDBJ whole genome shotgun (WGS) entry which is preliminary data.</text>
</comment>
<accession>A0AAV8STZ0</accession>
<keyword evidence="7" id="KW-1185">Reference proteome</keyword>
<proteinExistence type="predicted"/>
<dbReference type="AlphaFoldDB" id="A0AAV8STZ0"/>
<name>A0AAV8STZ0_9ROSI</name>
<feature type="compositionally biased region" description="Basic and acidic residues" evidence="3">
    <location>
        <begin position="227"/>
        <end position="253"/>
    </location>
</feature>
<organism evidence="6 7">
    <name type="scientific">Erythroxylum novogranatense</name>
    <dbReference type="NCBI Taxonomy" id="1862640"/>
    <lineage>
        <taxon>Eukaryota</taxon>
        <taxon>Viridiplantae</taxon>
        <taxon>Streptophyta</taxon>
        <taxon>Embryophyta</taxon>
        <taxon>Tracheophyta</taxon>
        <taxon>Spermatophyta</taxon>
        <taxon>Magnoliopsida</taxon>
        <taxon>eudicotyledons</taxon>
        <taxon>Gunneridae</taxon>
        <taxon>Pentapetalae</taxon>
        <taxon>rosids</taxon>
        <taxon>fabids</taxon>
        <taxon>Malpighiales</taxon>
        <taxon>Erythroxylaceae</taxon>
        <taxon>Erythroxylum</taxon>
    </lineage>
</organism>
<evidence type="ECO:0000256" key="2">
    <source>
        <dbReference type="ARBA" id="ARBA00022490"/>
    </source>
</evidence>
<gene>
    <name evidence="6" type="ORF">K2173_024300</name>
</gene>
<keyword evidence="4" id="KW-0472">Membrane</keyword>
<dbReference type="Pfam" id="PF02194">
    <property type="entry name" value="PXA"/>
    <property type="match status" value="1"/>
</dbReference>
<evidence type="ECO:0000313" key="7">
    <source>
        <dbReference type="Proteomes" id="UP001159364"/>
    </source>
</evidence>
<protein>
    <recommendedName>
        <fullName evidence="5">PXA domain-containing protein</fullName>
    </recommendedName>
</protein>
<dbReference type="EMBL" id="JAIWQS010000009">
    <property type="protein sequence ID" value="KAJ8755756.1"/>
    <property type="molecule type" value="Genomic_DNA"/>
</dbReference>
<dbReference type="Proteomes" id="UP001159364">
    <property type="component" value="Linkage Group LG09"/>
</dbReference>
<evidence type="ECO:0000256" key="3">
    <source>
        <dbReference type="SAM" id="MobiDB-lite"/>
    </source>
</evidence>